<reference evidence="2 3" key="2">
    <citation type="journal article" date="2021" name="J. Hered.">
        <title>Feather Gene Expression Elucidates the Developmental Basis of Plumage Iridescence in African Starlings.</title>
        <authorList>
            <person name="Rubenstein D.R."/>
            <person name="Corvelo A."/>
            <person name="MacManes M.D."/>
            <person name="Maia R."/>
            <person name="Narzisi G."/>
            <person name="Rousaki A."/>
            <person name="Vandenabeele P."/>
            <person name="Shawkey M.D."/>
            <person name="Solomon J."/>
        </authorList>
    </citation>
    <scope>NUCLEOTIDE SEQUENCE [LARGE SCALE GENOMIC DNA]</scope>
    <source>
        <strain evidence="2">SS15</strain>
    </source>
</reference>
<evidence type="ECO:0000313" key="2">
    <source>
        <dbReference type="EMBL" id="KAI1231513.1"/>
    </source>
</evidence>
<keyword evidence="3" id="KW-1185">Reference proteome</keyword>
<dbReference type="EMBL" id="JADDUC010000093">
    <property type="protein sequence ID" value="KAG0119181.1"/>
    <property type="molecule type" value="Genomic_DNA"/>
</dbReference>
<dbReference type="Proteomes" id="UP000618051">
    <property type="component" value="Unassembled WGS sequence"/>
</dbReference>
<evidence type="ECO:0000313" key="3">
    <source>
        <dbReference type="Proteomes" id="UP000618051"/>
    </source>
</evidence>
<reference evidence="2" key="3">
    <citation type="submission" date="2022-01" db="EMBL/GenBank/DDBJ databases">
        <authorList>
            <person name="Rubenstein D.R."/>
        </authorList>
    </citation>
    <scope>NUCLEOTIDE SEQUENCE</scope>
    <source>
        <strain evidence="2">SS15</strain>
        <tissue evidence="2">Liver</tissue>
    </source>
</reference>
<comment type="caution">
    <text evidence="1">The sequence shown here is derived from an EMBL/GenBank/DDBJ whole genome shotgun (WGS) entry which is preliminary data.</text>
</comment>
<gene>
    <name evidence="2" type="ORF">IHE44_0007966</name>
    <name evidence="1" type="ORF">IHE44_014873</name>
</gene>
<sequence>MLISSENTELQFYKNALDKPRIRTLEKQPELKQDSPFYPCKTELKGKGRIRAAVSGTVTLSTALNRARAQEHSWSRDDEDKQI</sequence>
<evidence type="ECO:0000313" key="1">
    <source>
        <dbReference type="EMBL" id="KAG0119181.1"/>
    </source>
</evidence>
<dbReference type="AlphaFoldDB" id="A0A835NQ39"/>
<reference evidence="1" key="1">
    <citation type="submission" date="2020-10" db="EMBL/GenBank/DDBJ databases">
        <title>Feather gene expression reveals the developmental basis of iridescence in African starlings.</title>
        <authorList>
            <person name="Rubenstein D.R."/>
        </authorList>
    </citation>
    <scope>NUCLEOTIDE SEQUENCE</scope>
    <source>
        <strain evidence="1">SS15</strain>
        <tissue evidence="1">Liver</tissue>
    </source>
</reference>
<organism evidence="1">
    <name type="scientific">Lamprotornis superbus</name>
    <dbReference type="NCBI Taxonomy" id="245042"/>
    <lineage>
        <taxon>Eukaryota</taxon>
        <taxon>Metazoa</taxon>
        <taxon>Chordata</taxon>
        <taxon>Craniata</taxon>
        <taxon>Vertebrata</taxon>
        <taxon>Euteleostomi</taxon>
        <taxon>Archelosauria</taxon>
        <taxon>Archosauria</taxon>
        <taxon>Dinosauria</taxon>
        <taxon>Saurischia</taxon>
        <taxon>Theropoda</taxon>
        <taxon>Coelurosauria</taxon>
        <taxon>Aves</taxon>
        <taxon>Neognathae</taxon>
        <taxon>Neoaves</taxon>
        <taxon>Telluraves</taxon>
        <taxon>Australaves</taxon>
        <taxon>Passeriformes</taxon>
        <taxon>Sturnidae</taxon>
        <taxon>Lamprotornis</taxon>
    </lineage>
</organism>
<protein>
    <submittedName>
        <fullName evidence="1">Uncharacterized protein</fullName>
    </submittedName>
</protein>
<name>A0A835NQ39_9PASS</name>
<accession>A0A835NQ39</accession>
<proteinExistence type="predicted"/>
<dbReference type="EMBL" id="JADDUC020000026">
    <property type="protein sequence ID" value="KAI1231513.1"/>
    <property type="molecule type" value="Genomic_DNA"/>
</dbReference>